<organism evidence="5 6">
    <name type="scientific">Glycomyces buryatensis</name>
    <dbReference type="NCBI Taxonomy" id="2570927"/>
    <lineage>
        <taxon>Bacteria</taxon>
        <taxon>Bacillati</taxon>
        <taxon>Actinomycetota</taxon>
        <taxon>Actinomycetes</taxon>
        <taxon>Glycomycetales</taxon>
        <taxon>Glycomycetaceae</taxon>
        <taxon>Glycomyces</taxon>
    </lineage>
</organism>
<protein>
    <recommendedName>
        <fullName evidence="4">ARB-07466-like C-terminal domain-containing protein</fullName>
    </recommendedName>
</protein>
<proteinExistence type="predicted"/>
<dbReference type="OrthoDB" id="2989771at2"/>
<feature type="coiled-coil region" evidence="1">
    <location>
        <begin position="28"/>
        <end position="83"/>
    </location>
</feature>
<reference evidence="6" key="1">
    <citation type="submission" date="2019-04" db="EMBL/GenBank/DDBJ databases">
        <title>Nocardioides xinjiangensis sp. nov.</title>
        <authorList>
            <person name="Liu S."/>
        </authorList>
    </citation>
    <scope>NUCLEOTIDE SEQUENCE [LARGE SCALE GENOMIC DNA]</scope>
    <source>
        <strain evidence="6">18</strain>
    </source>
</reference>
<keyword evidence="3" id="KW-0732">Signal</keyword>
<dbReference type="EMBL" id="STGY01000083">
    <property type="protein sequence ID" value="THV33421.1"/>
    <property type="molecule type" value="Genomic_DNA"/>
</dbReference>
<feature type="signal peptide" evidence="3">
    <location>
        <begin position="1"/>
        <end position="24"/>
    </location>
</feature>
<feature type="compositionally biased region" description="Low complexity" evidence="2">
    <location>
        <begin position="172"/>
        <end position="189"/>
    </location>
</feature>
<dbReference type="RefSeq" id="WP_136537302.1">
    <property type="nucleotide sequence ID" value="NZ_STGY01000083.1"/>
</dbReference>
<feature type="domain" description="ARB-07466-like C-terminal" evidence="4">
    <location>
        <begin position="209"/>
        <end position="317"/>
    </location>
</feature>
<dbReference type="Gene3D" id="6.10.250.3150">
    <property type="match status" value="1"/>
</dbReference>
<evidence type="ECO:0000259" key="4">
    <source>
        <dbReference type="Pfam" id="PF26571"/>
    </source>
</evidence>
<accession>A0A4S8PSZ0</accession>
<feature type="chain" id="PRO_5020309423" description="ARB-07466-like C-terminal domain-containing protein" evidence="3">
    <location>
        <begin position="25"/>
        <end position="326"/>
    </location>
</feature>
<dbReference type="InterPro" id="IPR058593">
    <property type="entry name" value="ARB_07466-like_C"/>
</dbReference>
<feature type="region of interest" description="Disordered" evidence="2">
    <location>
        <begin position="172"/>
        <end position="213"/>
    </location>
</feature>
<evidence type="ECO:0000256" key="1">
    <source>
        <dbReference type="SAM" id="Coils"/>
    </source>
</evidence>
<evidence type="ECO:0000313" key="6">
    <source>
        <dbReference type="Proteomes" id="UP000308760"/>
    </source>
</evidence>
<keyword evidence="6" id="KW-1185">Reference proteome</keyword>
<reference evidence="5 6" key="2">
    <citation type="submission" date="2019-05" db="EMBL/GenBank/DDBJ databases">
        <title>Glycomyces buryatensis sp. nov.</title>
        <authorList>
            <person name="Nikitina E."/>
        </authorList>
    </citation>
    <scope>NUCLEOTIDE SEQUENCE [LARGE SCALE GENOMIC DNA]</scope>
    <source>
        <strain evidence="5 6">18</strain>
    </source>
</reference>
<keyword evidence="1" id="KW-0175">Coiled coil</keyword>
<evidence type="ECO:0000313" key="5">
    <source>
        <dbReference type="EMBL" id="THV33421.1"/>
    </source>
</evidence>
<name>A0A4S8PSZ0_9ACTN</name>
<comment type="caution">
    <text evidence="5">The sequence shown here is derived from an EMBL/GenBank/DDBJ whole genome shotgun (WGS) entry which is preliminary data.</text>
</comment>
<sequence>MRANILPIACIAALLVLLPAPAAAEPDEETLESDLADAISAVADAEDEVDATEARGDELAAQIEDTEAELAALQTELNEYAIYLYTEGELQTTAATLAADNPDEMVAALTFTGYLADQRAAVVADAGELLAQLEAEQDAHADEVQAAEAALEEAEEAADDLEEKLEELQAENAAGPGSDGGAPAADPVPRNSDGSLPSESCSEDDPTTSGCLTPRTLHVYNETKEAGFDRYVSCYRGSGGGEHPLGRACDFAAASGGFEDVDAGGDDKAYGDQLAAWYVNNADALGIEYVIWYREFWSPSSGWKSYSGANGTPAADHTNHVHVSVR</sequence>
<dbReference type="AlphaFoldDB" id="A0A4S8PSZ0"/>
<dbReference type="Proteomes" id="UP000308760">
    <property type="component" value="Unassembled WGS sequence"/>
</dbReference>
<gene>
    <name evidence="5" type="ORF">FAB82_25065</name>
</gene>
<evidence type="ECO:0000256" key="3">
    <source>
        <dbReference type="SAM" id="SignalP"/>
    </source>
</evidence>
<dbReference type="Pfam" id="PF26571">
    <property type="entry name" value="VldE"/>
    <property type="match status" value="1"/>
</dbReference>
<evidence type="ECO:0000256" key="2">
    <source>
        <dbReference type="SAM" id="MobiDB-lite"/>
    </source>
</evidence>